<dbReference type="InterPro" id="IPR050425">
    <property type="entry name" value="NAD(P)_dehydrat-like"/>
</dbReference>
<reference evidence="4 5" key="1">
    <citation type="submission" date="2015-05" db="EMBL/GenBank/DDBJ databases">
        <title>Distinctive expansion of gene families associated with plant cell wall degradation and secondary metabolism in the genomes of grapevine trunk pathogens.</title>
        <authorList>
            <person name="Lawrence D.P."/>
            <person name="Travadon R."/>
            <person name="Rolshausen P.E."/>
            <person name="Baumgartner K."/>
        </authorList>
    </citation>
    <scope>NUCLEOTIDE SEQUENCE [LARGE SCALE GENOMIC DNA]</scope>
    <source>
        <strain evidence="4">UCRPC4</strain>
    </source>
</reference>
<evidence type="ECO:0000256" key="1">
    <source>
        <dbReference type="ARBA" id="ARBA00023002"/>
    </source>
</evidence>
<dbReference type="InterPro" id="IPR001509">
    <property type="entry name" value="Epimerase_deHydtase"/>
</dbReference>
<proteinExistence type="inferred from homology"/>
<dbReference type="SUPFAM" id="SSF51735">
    <property type="entry name" value="NAD(P)-binding Rossmann-fold domains"/>
    <property type="match status" value="1"/>
</dbReference>
<evidence type="ECO:0000313" key="5">
    <source>
        <dbReference type="Proteomes" id="UP000053317"/>
    </source>
</evidence>
<comment type="similarity">
    <text evidence="2">Belongs to the NAD(P)-dependent epimerase/dehydratase family. Dihydroflavonol-4-reductase subfamily.</text>
</comment>
<organism evidence="4 5">
    <name type="scientific">Phaeomoniella chlamydospora</name>
    <name type="common">Phaeoacremonium chlamydosporum</name>
    <dbReference type="NCBI Taxonomy" id="158046"/>
    <lineage>
        <taxon>Eukaryota</taxon>
        <taxon>Fungi</taxon>
        <taxon>Dikarya</taxon>
        <taxon>Ascomycota</taxon>
        <taxon>Pezizomycotina</taxon>
        <taxon>Eurotiomycetes</taxon>
        <taxon>Chaetothyriomycetidae</taxon>
        <taxon>Phaeomoniellales</taxon>
        <taxon>Phaeomoniellaceae</taxon>
        <taxon>Phaeomoniella</taxon>
    </lineage>
</organism>
<protein>
    <submittedName>
        <fullName evidence="4">Putative nad dependent epimerase</fullName>
    </submittedName>
</protein>
<name>A0A0G2EX23_PHACM</name>
<dbReference type="Proteomes" id="UP000053317">
    <property type="component" value="Unassembled WGS sequence"/>
</dbReference>
<dbReference type="EMBL" id="LCWF01000034">
    <property type="protein sequence ID" value="KKY26739.1"/>
    <property type="molecule type" value="Genomic_DNA"/>
</dbReference>
<evidence type="ECO:0000256" key="2">
    <source>
        <dbReference type="ARBA" id="ARBA00023445"/>
    </source>
</evidence>
<keyword evidence="5" id="KW-1185">Reference proteome</keyword>
<reference evidence="4 5" key="2">
    <citation type="submission" date="2015-05" db="EMBL/GenBank/DDBJ databases">
        <authorList>
            <person name="Morales-Cruz A."/>
            <person name="Amrine K.C."/>
            <person name="Cantu D."/>
        </authorList>
    </citation>
    <scope>NUCLEOTIDE SEQUENCE [LARGE SCALE GENOMIC DNA]</scope>
    <source>
        <strain evidence="4">UCRPC4</strain>
    </source>
</reference>
<evidence type="ECO:0000259" key="3">
    <source>
        <dbReference type="Pfam" id="PF01370"/>
    </source>
</evidence>
<dbReference type="Pfam" id="PF01370">
    <property type="entry name" value="Epimerase"/>
    <property type="match status" value="1"/>
</dbReference>
<dbReference type="Gene3D" id="3.40.50.720">
    <property type="entry name" value="NAD(P)-binding Rossmann-like Domain"/>
    <property type="match status" value="1"/>
</dbReference>
<gene>
    <name evidence="4" type="ORF">UCRPC4_g01430</name>
</gene>
<dbReference type="CDD" id="cd05227">
    <property type="entry name" value="AR_SDR_e"/>
    <property type="match status" value="1"/>
</dbReference>
<comment type="caution">
    <text evidence="4">The sequence shown here is derived from an EMBL/GenBank/DDBJ whole genome shotgun (WGS) entry which is preliminary data.</text>
</comment>
<dbReference type="OrthoDB" id="2735536at2759"/>
<sequence length="366" mass="40086">MSAIKEKIQRIFQSHTSSVDLAPEKQTILITGASGFIAAHVVGVFLEAGYNVRGTVRSEEIAEKVRKTHAKYLDRLSFAIVPDVAADKAFDDAVRDVDGVIHTASPFYMSGIKNNETELLDPAIKGTRNIVEAVDKYAPKVKRVVITSSFASIVDLPAGTRPGHTYSEADWNPVTYAEAADPSALGPVAYCASKVFAERAAWEYIHANKPHFTISTICPPLVYGPLEHNVTGLSKLNTSSADLYRLINGSEKEVPATNFWAFVDVRDVATAHLKAYEVPKAANERFFITAGNFSYQQICDIVRREFPDLKDKVPEGNVASGLGQDVYKVDNGKSKTILGIEYRDLETCVNDTVKSLLEVEKAQGNT</sequence>
<dbReference type="InterPro" id="IPR036291">
    <property type="entry name" value="NAD(P)-bd_dom_sf"/>
</dbReference>
<dbReference type="PANTHER" id="PTHR10366">
    <property type="entry name" value="NAD DEPENDENT EPIMERASE/DEHYDRATASE"/>
    <property type="match status" value="1"/>
</dbReference>
<keyword evidence="1" id="KW-0560">Oxidoreductase</keyword>
<evidence type="ECO:0000313" key="4">
    <source>
        <dbReference type="EMBL" id="KKY26739.1"/>
    </source>
</evidence>
<feature type="domain" description="NAD-dependent epimerase/dehydratase" evidence="3">
    <location>
        <begin position="28"/>
        <end position="282"/>
    </location>
</feature>
<dbReference type="GO" id="GO:0016616">
    <property type="term" value="F:oxidoreductase activity, acting on the CH-OH group of donors, NAD or NADP as acceptor"/>
    <property type="evidence" value="ECO:0007669"/>
    <property type="project" value="TreeGrafter"/>
</dbReference>
<dbReference type="AlphaFoldDB" id="A0A0G2EX23"/>
<accession>A0A0G2EX23</accession>
<dbReference type="FunFam" id="3.40.50.720:FF:000191">
    <property type="entry name" value="Methylglyoxal reductase (NADPH-dependent)"/>
    <property type="match status" value="1"/>
</dbReference>
<dbReference type="PANTHER" id="PTHR10366:SF564">
    <property type="entry name" value="STEROL-4-ALPHA-CARBOXYLATE 3-DEHYDROGENASE, DECARBOXYLATING"/>
    <property type="match status" value="1"/>
</dbReference>